<dbReference type="GO" id="GO:0043953">
    <property type="term" value="P:protein transport by the Tat complex"/>
    <property type="evidence" value="ECO:0007669"/>
    <property type="project" value="TreeGrafter"/>
</dbReference>
<feature type="transmembrane region" description="Helical" evidence="5">
    <location>
        <begin position="200"/>
        <end position="218"/>
    </location>
</feature>
<evidence type="ECO:0000256" key="1">
    <source>
        <dbReference type="ARBA" id="ARBA00004141"/>
    </source>
</evidence>
<keyword evidence="3 5" id="KW-1133">Transmembrane helix</keyword>
<feature type="transmembrane region" description="Helical" evidence="5">
    <location>
        <begin position="224"/>
        <end position="244"/>
    </location>
</feature>
<dbReference type="PROSITE" id="PS01218">
    <property type="entry name" value="TATC"/>
    <property type="match status" value="1"/>
</dbReference>
<sequence>MSSSPVDQEEQFKEESLLSHLIEMRSRLLKGGAVILVVFLALAPFSDFIFTSIASPLMEQLPEGSTMIATQVASPFLTPFKTTMFVALFLSMPVVLYQVWAFAAPGLYKKEKRFAVPLLLSSIALFYLGALFAYWVVFPLMFAFFTSAAPTGVSVMTDIASYLEFVLVLFFAFGLAFEVPIATVMLVWSGLTTIETLAKNRAYVFLGTFVIGMLITPPDVISQTLLAVPVYLLYECGLLLSKILTNKKEEADQ</sequence>
<protein>
    <recommendedName>
        <fullName evidence="7">Sec-independent protein translocase protein TatC</fullName>
    </recommendedName>
</protein>
<dbReference type="NCBIfam" id="TIGR00945">
    <property type="entry name" value="tatC"/>
    <property type="match status" value="1"/>
</dbReference>
<feature type="transmembrane region" description="Helical" evidence="5">
    <location>
        <begin position="115"/>
        <end position="145"/>
    </location>
</feature>
<feature type="transmembrane region" description="Helical" evidence="5">
    <location>
        <begin position="165"/>
        <end position="188"/>
    </location>
</feature>
<dbReference type="GO" id="GO:0033281">
    <property type="term" value="C:TAT protein transport complex"/>
    <property type="evidence" value="ECO:0007669"/>
    <property type="project" value="TreeGrafter"/>
</dbReference>
<feature type="transmembrane region" description="Helical" evidence="5">
    <location>
        <begin position="84"/>
        <end position="103"/>
    </location>
</feature>
<dbReference type="Pfam" id="PF00902">
    <property type="entry name" value="TatC"/>
    <property type="match status" value="1"/>
</dbReference>
<dbReference type="PRINTS" id="PR01840">
    <property type="entry name" value="TATCFAMILY"/>
</dbReference>
<evidence type="ECO:0000313" key="6">
    <source>
        <dbReference type="EMBL" id="SVA50853.1"/>
    </source>
</evidence>
<dbReference type="InterPro" id="IPR002033">
    <property type="entry name" value="TatC"/>
</dbReference>
<evidence type="ECO:0000256" key="5">
    <source>
        <dbReference type="SAM" id="Phobius"/>
    </source>
</evidence>
<keyword evidence="2 5" id="KW-0812">Transmembrane</keyword>
<evidence type="ECO:0000256" key="2">
    <source>
        <dbReference type="ARBA" id="ARBA00022692"/>
    </source>
</evidence>
<name>A0A381WG07_9ZZZZ</name>
<dbReference type="PANTHER" id="PTHR30371">
    <property type="entry name" value="SEC-INDEPENDENT PROTEIN TRANSLOCASE PROTEIN TATC"/>
    <property type="match status" value="1"/>
</dbReference>
<comment type="subcellular location">
    <subcellularLocation>
        <location evidence="1">Membrane</location>
        <topology evidence="1">Multi-pass membrane protein</topology>
    </subcellularLocation>
</comment>
<accession>A0A381WG07</accession>
<dbReference type="HAMAP" id="MF_00902">
    <property type="entry name" value="TatC"/>
    <property type="match status" value="1"/>
</dbReference>
<organism evidence="6">
    <name type="scientific">marine metagenome</name>
    <dbReference type="NCBI Taxonomy" id="408172"/>
    <lineage>
        <taxon>unclassified sequences</taxon>
        <taxon>metagenomes</taxon>
        <taxon>ecological metagenomes</taxon>
    </lineage>
</organism>
<keyword evidence="4 5" id="KW-0472">Membrane</keyword>
<evidence type="ECO:0008006" key="7">
    <source>
        <dbReference type="Google" id="ProtNLM"/>
    </source>
</evidence>
<reference evidence="6" key="1">
    <citation type="submission" date="2018-05" db="EMBL/GenBank/DDBJ databases">
        <authorList>
            <person name="Lanie J.A."/>
            <person name="Ng W.-L."/>
            <person name="Kazmierczak K.M."/>
            <person name="Andrzejewski T.M."/>
            <person name="Davidsen T.M."/>
            <person name="Wayne K.J."/>
            <person name="Tettelin H."/>
            <person name="Glass J.I."/>
            <person name="Rusch D."/>
            <person name="Podicherti R."/>
            <person name="Tsui H.-C.T."/>
            <person name="Winkler M.E."/>
        </authorList>
    </citation>
    <scope>NUCLEOTIDE SEQUENCE</scope>
</reference>
<dbReference type="EMBL" id="UINC01011534">
    <property type="protein sequence ID" value="SVA50853.1"/>
    <property type="molecule type" value="Genomic_DNA"/>
</dbReference>
<proteinExistence type="inferred from homology"/>
<dbReference type="GO" id="GO:0009977">
    <property type="term" value="F:proton motive force dependent protein transmembrane transporter activity"/>
    <property type="evidence" value="ECO:0007669"/>
    <property type="project" value="TreeGrafter"/>
</dbReference>
<gene>
    <name evidence="6" type="ORF">METZ01_LOCUS103707</name>
</gene>
<feature type="transmembrane region" description="Helical" evidence="5">
    <location>
        <begin position="33"/>
        <end position="54"/>
    </location>
</feature>
<dbReference type="GO" id="GO:0065002">
    <property type="term" value="P:intracellular protein transmembrane transport"/>
    <property type="evidence" value="ECO:0007669"/>
    <property type="project" value="TreeGrafter"/>
</dbReference>
<dbReference type="PANTHER" id="PTHR30371:SF0">
    <property type="entry name" value="SEC-INDEPENDENT PROTEIN TRANSLOCASE PROTEIN TATC, CHLOROPLASTIC-RELATED"/>
    <property type="match status" value="1"/>
</dbReference>
<evidence type="ECO:0000256" key="4">
    <source>
        <dbReference type="ARBA" id="ARBA00023136"/>
    </source>
</evidence>
<evidence type="ECO:0000256" key="3">
    <source>
        <dbReference type="ARBA" id="ARBA00022989"/>
    </source>
</evidence>
<dbReference type="AlphaFoldDB" id="A0A381WG07"/>
<dbReference type="InterPro" id="IPR019820">
    <property type="entry name" value="Sec-indep_translocase_CS"/>
</dbReference>